<evidence type="ECO:0000313" key="11">
    <source>
        <dbReference type="EMBL" id="RWS06115.1"/>
    </source>
</evidence>
<accession>A0A3S3PD82</accession>
<proteinExistence type="inferred from homology"/>
<feature type="region of interest" description="Disordered" evidence="8">
    <location>
        <begin position="1"/>
        <end position="22"/>
    </location>
</feature>
<keyword evidence="4" id="KW-0221">Differentiation</keyword>
<keyword evidence="3" id="KW-0963">Cytoplasm</keyword>
<dbReference type="FunFam" id="2.170.260.10:FF:000003">
    <property type="entry name" value="Piwi-like RNA-mediated gene silencing 2"/>
    <property type="match status" value="1"/>
</dbReference>
<evidence type="ECO:0000313" key="12">
    <source>
        <dbReference type="Proteomes" id="UP000285301"/>
    </source>
</evidence>
<evidence type="ECO:0000256" key="7">
    <source>
        <dbReference type="ARBA" id="ARBA00038291"/>
    </source>
</evidence>
<dbReference type="PROSITE" id="PS50821">
    <property type="entry name" value="PAZ"/>
    <property type="match status" value="1"/>
</dbReference>
<evidence type="ECO:0000256" key="3">
    <source>
        <dbReference type="ARBA" id="ARBA00022490"/>
    </source>
</evidence>
<dbReference type="InterPro" id="IPR012337">
    <property type="entry name" value="RNaseH-like_sf"/>
</dbReference>
<dbReference type="GO" id="GO:0005737">
    <property type="term" value="C:cytoplasm"/>
    <property type="evidence" value="ECO:0007669"/>
    <property type="project" value="UniProtKB-SubCell"/>
</dbReference>
<dbReference type="Pfam" id="PF16486">
    <property type="entry name" value="ArgoN"/>
    <property type="match status" value="1"/>
</dbReference>
<dbReference type="InterPro" id="IPR003100">
    <property type="entry name" value="PAZ_dom"/>
</dbReference>
<dbReference type="Gene3D" id="2.170.260.10">
    <property type="entry name" value="paz domain"/>
    <property type="match status" value="1"/>
</dbReference>
<dbReference type="GO" id="GO:0140965">
    <property type="term" value="P:secondary piRNA processing"/>
    <property type="evidence" value="ECO:0007669"/>
    <property type="project" value="UniProtKB-ARBA"/>
</dbReference>
<keyword evidence="6" id="KW-0943">RNA-mediated gene silencing</keyword>
<feature type="domain" description="Piwi" evidence="10">
    <location>
        <begin position="483"/>
        <end position="776"/>
    </location>
</feature>
<keyword evidence="5" id="KW-0694">RNA-binding</keyword>
<dbReference type="Pfam" id="PF02170">
    <property type="entry name" value="PAZ"/>
    <property type="match status" value="1"/>
</dbReference>
<evidence type="ECO:0000256" key="6">
    <source>
        <dbReference type="ARBA" id="ARBA00023158"/>
    </source>
</evidence>
<keyword evidence="12" id="KW-1185">Reference proteome</keyword>
<reference evidence="11 12" key="1">
    <citation type="journal article" date="2018" name="Gigascience">
        <title>Genomes of trombidid mites reveal novel predicted allergens and laterally-transferred genes associated with secondary metabolism.</title>
        <authorList>
            <person name="Dong X."/>
            <person name="Chaisiri K."/>
            <person name="Xia D."/>
            <person name="Armstrong S.D."/>
            <person name="Fang Y."/>
            <person name="Donnelly M.J."/>
            <person name="Kadowaki T."/>
            <person name="McGarry J.W."/>
            <person name="Darby A.C."/>
            <person name="Makepeace B.L."/>
        </authorList>
    </citation>
    <scope>NUCLEOTIDE SEQUENCE [LARGE SCALE GENOMIC DNA]</scope>
    <source>
        <strain evidence="11">UoL-WK</strain>
    </source>
</reference>
<dbReference type="AlphaFoldDB" id="A0A3S3PD82"/>
<dbReference type="Proteomes" id="UP000285301">
    <property type="component" value="Unassembled WGS sequence"/>
</dbReference>
<dbReference type="InterPro" id="IPR032474">
    <property type="entry name" value="Argonaute_N"/>
</dbReference>
<dbReference type="PANTHER" id="PTHR22891">
    <property type="entry name" value="EUKARYOTIC TRANSLATION INITIATION FACTOR 2C"/>
    <property type="match status" value="1"/>
</dbReference>
<evidence type="ECO:0000259" key="9">
    <source>
        <dbReference type="PROSITE" id="PS50821"/>
    </source>
</evidence>
<dbReference type="Pfam" id="PF02171">
    <property type="entry name" value="Piwi"/>
    <property type="match status" value="1"/>
</dbReference>
<evidence type="ECO:0000256" key="4">
    <source>
        <dbReference type="ARBA" id="ARBA00022782"/>
    </source>
</evidence>
<evidence type="ECO:0000256" key="1">
    <source>
        <dbReference type="ARBA" id="ARBA00004496"/>
    </source>
</evidence>
<comment type="subcellular location">
    <subcellularLocation>
        <location evidence="1">Cytoplasm</location>
    </subcellularLocation>
</comment>
<dbReference type="SMART" id="SM00949">
    <property type="entry name" value="PAZ"/>
    <property type="match status" value="1"/>
</dbReference>
<evidence type="ECO:0000256" key="5">
    <source>
        <dbReference type="ARBA" id="ARBA00022884"/>
    </source>
</evidence>
<dbReference type="SUPFAM" id="SSF53098">
    <property type="entry name" value="Ribonuclease H-like"/>
    <property type="match status" value="1"/>
</dbReference>
<name>A0A3S3PD82_9ACAR</name>
<dbReference type="OrthoDB" id="445936at2759"/>
<protein>
    <submittedName>
        <fullName evidence="11">Piwi-like protein 1</fullName>
    </submittedName>
</protein>
<keyword evidence="2" id="KW-0217">Developmental protein</keyword>
<dbReference type="EMBL" id="NCKU01004333">
    <property type="protein sequence ID" value="RWS06115.1"/>
    <property type="molecule type" value="Genomic_DNA"/>
</dbReference>
<organism evidence="11 12">
    <name type="scientific">Dinothrombium tinctorium</name>
    <dbReference type="NCBI Taxonomy" id="1965070"/>
    <lineage>
        <taxon>Eukaryota</taxon>
        <taxon>Metazoa</taxon>
        <taxon>Ecdysozoa</taxon>
        <taxon>Arthropoda</taxon>
        <taxon>Chelicerata</taxon>
        <taxon>Arachnida</taxon>
        <taxon>Acari</taxon>
        <taxon>Acariformes</taxon>
        <taxon>Trombidiformes</taxon>
        <taxon>Prostigmata</taxon>
        <taxon>Anystina</taxon>
        <taxon>Parasitengona</taxon>
        <taxon>Trombidioidea</taxon>
        <taxon>Trombidiidae</taxon>
        <taxon>Dinothrombium</taxon>
    </lineage>
</organism>
<dbReference type="GO" id="GO:0003723">
    <property type="term" value="F:RNA binding"/>
    <property type="evidence" value="ECO:0007669"/>
    <property type="project" value="UniProtKB-KW"/>
</dbReference>
<dbReference type="InterPro" id="IPR003165">
    <property type="entry name" value="Piwi"/>
</dbReference>
<comment type="caution">
    <text evidence="11">The sequence shown here is derived from an EMBL/GenBank/DDBJ whole genome shotgun (WGS) entry which is preliminary data.</text>
</comment>
<dbReference type="CDD" id="cd04658">
    <property type="entry name" value="Piwi_piwi-like_Euk"/>
    <property type="match status" value="1"/>
</dbReference>
<dbReference type="Gene3D" id="3.40.50.2300">
    <property type="match status" value="1"/>
</dbReference>
<dbReference type="PROSITE" id="PS50822">
    <property type="entry name" value="PIWI"/>
    <property type="match status" value="1"/>
</dbReference>
<dbReference type="FunFam" id="3.30.420.10:FF:000014">
    <property type="entry name" value="Piwi-like RNA-mediated gene silencing 1"/>
    <property type="match status" value="1"/>
</dbReference>
<dbReference type="SMART" id="SM00950">
    <property type="entry name" value="Piwi"/>
    <property type="match status" value="1"/>
</dbReference>
<feature type="domain" description="PAZ" evidence="9">
    <location>
        <begin position="198"/>
        <end position="314"/>
    </location>
</feature>
<dbReference type="SUPFAM" id="SSF101690">
    <property type="entry name" value="PAZ domain"/>
    <property type="match status" value="1"/>
</dbReference>
<dbReference type="GO" id="GO:0030154">
    <property type="term" value="P:cell differentiation"/>
    <property type="evidence" value="ECO:0007669"/>
    <property type="project" value="UniProtKB-KW"/>
</dbReference>
<evidence type="ECO:0000256" key="2">
    <source>
        <dbReference type="ARBA" id="ARBA00022473"/>
    </source>
</evidence>
<sequence length="790" mass="91418">MRGRGGYRRFEPHTRPQTASFGNRGTPIKLVANYFKLMVNPNIVVYQYHVTFEPSEVDRRFKRRTIYAHKELFNEIYIYDGETTIFSLNDAGADNNFVDQLPECTLQVNIKRAREIQDKDVREGVEMVRVYNTQMRKFLSKYLKMIQIRQFLYSPQQKINIQQHNISVWPGTLTAINHHFGGVLLCCDPIFKVVRTDNALDFLKKVRNEYKENFKDEALKQLVSSVIMTSYNNRTYRIDDIEWKAKPTHNMPGDEKTYIDYYRERYQIVIRDVNQPLLVAKSSIRDQLRAMRRTQEEHTPRPVLLVPELCIMTGLSDKMRANMDLMKSMAEYTRPPPAQRVQTIRRFINELTRNQDVQREMNAWGTQYNPSLVQVDARVLPFEAVLGRDEAPDKAYRYDHSKDDFIAQIRSKPLRSSKAINNWVIIATERDRENVDKLAQTMRKVCQSMAIDLRRPLVRLLPNPQTRSFVEEGRKIDAKNTDIVVVICPDDRADRYCALKKLFCCDLPVLSQVVLARNVRKPSFMSICTKVAIQIACKMGSEAWCMDIPAKGIMVVGFDTYHETQLENGARKSVGGFVCSINPSLSRWYSRVNFHNTAEELSNHFTGNMKAALNRYLTANQRLPDWIVVYRDGVGEGQIAQVLETEVKDITKAISSASANIQFTFIIVSKRINTRLYRPGPNEQYANPPPGTVVDTVISRPSRFDFYLVSQSVRQGTVTPTYYNIIRDTSAKSANIHQMLAYKMTHMYYNWPGTIRVPAPCQYAHKLAFLTGTALRREPNIQLADYLFYL</sequence>
<gene>
    <name evidence="11" type="ORF">B4U79_02330</name>
</gene>
<dbReference type="InterPro" id="IPR036397">
    <property type="entry name" value="RNaseH_sf"/>
</dbReference>
<evidence type="ECO:0000259" key="10">
    <source>
        <dbReference type="PROSITE" id="PS50822"/>
    </source>
</evidence>
<comment type="similarity">
    <text evidence="7">Belongs to the argonaute family. Piwi subfamily.</text>
</comment>
<dbReference type="InterPro" id="IPR036085">
    <property type="entry name" value="PAZ_dom_sf"/>
</dbReference>
<dbReference type="STRING" id="1965070.A0A3S3PD82"/>
<dbReference type="CDD" id="cd02845">
    <property type="entry name" value="PAZ_piwi_like"/>
    <property type="match status" value="1"/>
</dbReference>
<evidence type="ECO:0000256" key="8">
    <source>
        <dbReference type="SAM" id="MobiDB-lite"/>
    </source>
</evidence>
<dbReference type="Gene3D" id="3.30.420.10">
    <property type="entry name" value="Ribonuclease H-like superfamily/Ribonuclease H"/>
    <property type="match status" value="1"/>
</dbReference>